<evidence type="ECO:0008006" key="17">
    <source>
        <dbReference type="Google" id="ProtNLM"/>
    </source>
</evidence>
<dbReference type="PANTHER" id="PTHR46300:SF7">
    <property type="entry name" value="P450, PUTATIVE (EUROFUNG)-RELATED"/>
    <property type="match status" value="1"/>
</dbReference>
<keyword evidence="8" id="KW-1133">Transmembrane helix</keyword>
<dbReference type="PANTHER" id="PTHR46300">
    <property type="entry name" value="P450, PUTATIVE (EUROFUNG)-RELATED-RELATED"/>
    <property type="match status" value="1"/>
</dbReference>
<dbReference type="OrthoDB" id="2789670at2759"/>
<evidence type="ECO:0000256" key="13">
    <source>
        <dbReference type="PIRSR" id="PIRSR602401-1"/>
    </source>
</evidence>
<comment type="subcellular location">
    <subcellularLocation>
        <location evidence="2">Membrane</location>
        <topology evidence="2">Single-pass membrane protein</topology>
    </subcellularLocation>
</comment>
<dbReference type="PROSITE" id="PS00086">
    <property type="entry name" value="CYTOCHROME_P450"/>
    <property type="match status" value="1"/>
</dbReference>
<evidence type="ECO:0000256" key="9">
    <source>
        <dbReference type="ARBA" id="ARBA00023002"/>
    </source>
</evidence>
<keyword evidence="7 13" id="KW-0479">Metal-binding</keyword>
<feature type="binding site" description="axial binding residue" evidence="13">
    <location>
        <position position="436"/>
    </location>
    <ligand>
        <name>heme</name>
        <dbReference type="ChEBI" id="CHEBI:30413"/>
    </ligand>
    <ligandPart>
        <name>Fe</name>
        <dbReference type="ChEBI" id="CHEBI:18248"/>
    </ligandPart>
</feature>
<keyword evidence="6" id="KW-0812">Transmembrane</keyword>
<dbReference type="CDD" id="cd11065">
    <property type="entry name" value="CYP64-like"/>
    <property type="match status" value="1"/>
</dbReference>
<dbReference type="InterPro" id="IPR001128">
    <property type="entry name" value="Cyt_P450"/>
</dbReference>
<evidence type="ECO:0000256" key="10">
    <source>
        <dbReference type="ARBA" id="ARBA00023004"/>
    </source>
</evidence>
<comment type="cofactor">
    <cofactor evidence="1 13">
        <name>heme</name>
        <dbReference type="ChEBI" id="CHEBI:30413"/>
    </cofactor>
</comment>
<evidence type="ECO:0000256" key="6">
    <source>
        <dbReference type="ARBA" id="ARBA00022692"/>
    </source>
</evidence>
<dbReference type="SUPFAM" id="SSF48264">
    <property type="entry name" value="Cytochrome P450"/>
    <property type="match status" value="1"/>
</dbReference>
<dbReference type="InterPro" id="IPR002401">
    <property type="entry name" value="Cyt_P450_E_grp-I"/>
</dbReference>
<keyword evidence="16" id="KW-1185">Reference proteome</keyword>
<evidence type="ECO:0000256" key="4">
    <source>
        <dbReference type="ARBA" id="ARBA00010617"/>
    </source>
</evidence>
<sequence>MTSTLAYVLCAAAVGAVVLFSSKHRRRYPPGPRGLPLVGNLFDLPRESTWLTYEAWGRKYGSDILYLNVLGTHMIVLNSTEAAREILEKRASLYSDRSVDITQHCTGWSRNFGFIEYGDKWRAHRRMFHQQFTSSVLPRYHPTLKKEVHGLLRLLADSPDNFARHIRYMAGAATLRIVYDIEIQGEDDPRVATAEKAVHVITMIMTTGSYLGKTLRIYCYIPTWFPGAKFKRDAAVWKIWVDQMYYGFYRQLKAEIDDGQERNCVASNILARFSSEEYNEDLEGTIVNTVGTAYAGGVDTTVATLSIFVMAMLLYPEVQKKAQEELDRVLKRKRLPDFEDRNSLPYTVALVKEVLRWHPPLPTTVAHKSTADDVYKGFHIPAGSLVIGNAWAILRDEQRYSNAHIFDPSRFLTEDGQLDPNVPDPIETFGFGRRICPGRHFADDFSWLTVASVLAVFAIEPPRDAQNNVVEMREDFTSASLSVPKPYKANFRLRFTGATDLIPSPIVE</sequence>
<evidence type="ECO:0000256" key="14">
    <source>
        <dbReference type="RuleBase" id="RU000461"/>
    </source>
</evidence>
<comment type="similarity">
    <text evidence="4 14">Belongs to the cytochrome P450 family.</text>
</comment>
<evidence type="ECO:0000256" key="3">
    <source>
        <dbReference type="ARBA" id="ARBA00005179"/>
    </source>
</evidence>
<comment type="pathway">
    <text evidence="3">Secondary metabolite biosynthesis.</text>
</comment>
<dbReference type="PRINTS" id="PR00385">
    <property type="entry name" value="P450"/>
</dbReference>
<dbReference type="InterPro" id="IPR017972">
    <property type="entry name" value="Cyt_P450_CS"/>
</dbReference>
<proteinExistence type="inferred from homology"/>
<dbReference type="InterPro" id="IPR036396">
    <property type="entry name" value="Cyt_P450_sf"/>
</dbReference>
<dbReference type="GO" id="GO:0016705">
    <property type="term" value="F:oxidoreductase activity, acting on paired donors, with incorporation or reduction of molecular oxygen"/>
    <property type="evidence" value="ECO:0007669"/>
    <property type="project" value="InterPro"/>
</dbReference>
<evidence type="ECO:0000313" key="16">
    <source>
        <dbReference type="Proteomes" id="UP000053257"/>
    </source>
</evidence>
<gene>
    <name evidence="15" type="ORF">PHLGIDRAFT_70194</name>
</gene>
<keyword evidence="9 14" id="KW-0560">Oxidoreductase</keyword>
<dbReference type="AlphaFoldDB" id="A0A0C3S951"/>
<dbReference type="GO" id="GO:0005506">
    <property type="term" value="F:iron ion binding"/>
    <property type="evidence" value="ECO:0007669"/>
    <property type="project" value="InterPro"/>
</dbReference>
<dbReference type="GO" id="GO:0004497">
    <property type="term" value="F:monooxygenase activity"/>
    <property type="evidence" value="ECO:0007669"/>
    <property type="project" value="UniProtKB-KW"/>
</dbReference>
<dbReference type="GO" id="GO:0016020">
    <property type="term" value="C:membrane"/>
    <property type="evidence" value="ECO:0007669"/>
    <property type="project" value="UniProtKB-SubCell"/>
</dbReference>
<organism evidence="15 16">
    <name type="scientific">Phlebiopsis gigantea (strain 11061_1 CR5-6)</name>
    <name type="common">White-rot fungus</name>
    <name type="synonym">Peniophora gigantea</name>
    <dbReference type="NCBI Taxonomy" id="745531"/>
    <lineage>
        <taxon>Eukaryota</taxon>
        <taxon>Fungi</taxon>
        <taxon>Dikarya</taxon>
        <taxon>Basidiomycota</taxon>
        <taxon>Agaricomycotina</taxon>
        <taxon>Agaricomycetes</taxon>
        <taxon>Polyporales</taxon>
        <taxon>Phanerochaetaceae</taxon>
        <taxon>Phlebiopsis</taxon>
    </lineage>
</organism>
<evidence type="ECO:0000256" key="8">
    <source>
        <dbReference type="ARBA" id="ARBA00022989"/>
    </source>
</evidence>
<dbReference type="STRING" id="745531.A0A0C3S951"/>
<dbReference type="HOGENOM" id="CLU_001570_2_3_1"/>
<evidence type="ECO:0000256" key="2">
    <source>
        <dbReference type="ARBA" id="ARBA00004167"/>
    </source>
</evidence>
<accession>A0A0C3S951</accession>
<dbReference type="EMBL" id="KN840487">
    <property type="protein sequence ID" value="KIP07997.1"/>
    <property type="molecule type" value="Genomic_DNA"/>
</dbReference>
<keyword evidence="5 13" id="KW-0349">Heme</keyword>
<dbReference type="Proteomes" id="UP000053257">
    <property type="component" value="Unassembled WGS sequence"/>
</dbReference>
<keyword evidence="12" id="KW-0472">Membrane</keyword>
<dbReference type="InterPro" id="IPR050364">
    <property type="entry name" value="Cytochrome_P450_fung"/>
</dbReference>
<protein>
    <recommendedName>
        <fullName evidence="17">Cytochrome P450</fullName>
    </recommendedName>
</protein>
<evidence type="ECO:0000313" key="15">
    <source>
        <dbReference type="EMBL" id="KIP07997.1"/>
    </source>
</evidence>
<keyword evidence="10 13" id="KW-0408">Iron</keyword>
<dbReference type="PRINTS" id="PR00463">
    <property type="entry name" value="EP450I"/>
</dbReference>
<dbReference type="GO" id="GO:0020037">
    <property type="term" value="F:heme binding"/>
    <property type="evidence" value="ECO:0007669"/>
    <property type="project" value="InterPro"/>
</dbReference>
<reference evidence="15 16" key="1">
    <citation type="journal article" date="2014" name="PLoS Genet.">
        <title>Analysis of the Phlebiopsis gigantea genome, transcriptome and secretome provides insight into its pioneer colonization strategies of wood.</title>
        <authorList>
            <person name="Hori C."/>
            <person name="Ishida T."/>
            <person name="Igarashi K."/>
            <person name="Samejima M."/>
            <person name="Suzuki H."/>
            <person name="Master E."/>
            <person name="Ferreira P."/>
            <person name="Ruiz-Duenas F.J."/>
            <person name="Held B."/>
            <person name="Canessa P."/>
            <person name="Larrondo L.F."/>
            <person name="Schmoll M."/>
            <person name="Druzhinina I.S."/>
            <person name="Kubicek C.P."/>
            <person name="Gaskell J.A."/>
            <person name="Kersten P."/>
            <person name="St John F."/>
            <person name="Glasner J."/>
            <person name="Sabat G."/>
            <person name="Splinter BonDurant S."/>
            <person name="Syed K."/>
            <person name="Yadav J."/>
            <person name="Mgbeahuruike A.C."/>
            <person name="Kovalchuk A."/>
            <person name="Asiegbu F.O."/>
            <person name="Lackner G."/>
            <person name="Hoffmeister D."/>
            <person name="Rencoret J."/>
            <person name="Gutierrez A."/>
            <person name="Sun H."/>
            <person name="Lindquist E."/>
            <person name="Barry K."/>
            <person name="Riley R."/>
            <person name="Grigoriev I.V."/>
            <person name="Henrissat B."/>
            <person name="Kues U."/>
            <person name="Berka R.M."/>
            <person name="Martinez A.T."/>
            <person name="Covert S.F."/>
            <person name="Blanchette R.A."/>
            <person name="Cullen D."/>
        </authorList>
    </citation>
    <scope>NUCLEOTIDE SEQUENCE [LARGE SCALE GENOMIC DNA]</scope>
    <source>
        <strain evidence="15 16">11061_1 CR5-6</strain>
    </source>
</reference>
<evidence type="ECO:0000256" key="12">
    <source>
        <dbReference type="ARBA" id="ARBA00023136"/>
    </source>
</evidence>
<name>A0A0C3S951_PHLG1</name>
<dbReference type="Gene3D" id="1.10.630.10">
    <property type="entry name" value="Cytochrome P450"/>
    <property type="match status" value="1"/>
</dbReference>
<keyword evidence="11 14" id="KW-0503">Monooxygenase</keyword>
<dbReference type="Pfam" id="PF00067">
    <property type="entry name" value="p450"/>
    <property type="match status" value="1"/>
</dbReference>
<evidence type="ECO:0000256" key="1">
    <source>
        <dbReference type="ARBA" id="ARBA00001971"/>
    </source>
</evidence>
<evidence type="ECO:0000256" key="5">
    <source>
        <dbReference type="ARBA" id="ARBA00022617"/>
    </source>
</evidence>
<evidence type="ECO:0000256" key="7">
    <source>
        <dbReference type="ARBA" id="ARBA00022723"/>
    </source>
</evidence>
<evidence type="ECO:0000256" key="11">
    <source>
        <dbReference type="ARBA" id="ARBA00023033"/>
    </source>
</evidence>